<dbReference type="RefSeq" id="WP_344594530.1">
    <property type="nucleotide sequence ID" value="NZ_BAAARW010000026.1"/>
</dbReference>
<evidence type="ECO:0000313" key="3">
    <source>
        <dbReference type="EMBL" id="GAA2441916.1"/>
    </source>
</evidence>
<feature type="compositionally biased region" description="Basic residues" evidence="1">
    <location>
        <begin position="274"/>
        <end position="297"/>
    </location>
</feature>
<dbReference type="EMBL" id="BAAARW010000026">
    <property type="protein sequence ID" value="GAA2441916.1"/>
    <property type="molecule type" value="Genomic_DNA"/>
</dbReference>
<keyword evidence="4" id="KW-1185">Reference proteome</keyword>
<organism evidence="3 4">
    <name type="scientific">Actinomadura vinacea</name>
    <dbReference type="NCBI Taxonomy" id="115336"/>
    <lineage>
        <taxon>Bacteria</taxon>
        <taxon>Bacillati</taxon>
        <taxon>Actinomycetota</taxon>
        <taxon>Actinomycetes</taxon>
        <taxon>Streptosporangiales</taxon>
        <taxon>Thermomonosporaceae</taxon>
        <taxon>Actinomadura</taxon>
    </lineage>
</organism>
<comment type="caution">
    <text evidence="3">The sequence shown here is derived from an EMBL/GenBank/DDBJ whole genome shotgun (WGS) entry which is preliminary data.</text>
</comment>
<evidence type="ECO:0000256" key="1">
    <source>
        <dbReference type="SAM" id="MobiDB-lite"/>
    </source>
</evidence>
<accession>A0ABN3JWY0</accession>
<gene>
    <name evidence="3" type="ORF">GCM10010191_67750</name>
</gene>
<evidence type="ECO:0008006" key="5">
    <source>
        <dbReference type="Google" id="ProtNLM"/>
    </source>
</evidence>
<reference evidence="3 4" key="1">
    <citation type="journal article" date="2019" name="Int. J. Syst. Evol. Microbiol.">
        <title>The Global Catalogue of Microorganisms (GCM) 10K type strain sequencing project: providing services to taxonomists for standard genome sequencing and annotation.</title>
        <authorList>
            <consortium name="The Broad Institute Genomics Platform"/>
            <consortium name="The Broad Institute Genome Sequencing Center for Infectious Disease"/>
            <person name="Wu L."/>
            <person name="Ma J."/>
        </authorList>
    </citation>
    <scope>NUCLEOTIDE SEQUENCE [LARGE SCALE GENOMIC DNA]</scope>
    <source>
        <strain evidence="3 4">JCM 3325</strain>
    </source>
</reference>
<evidence type="ECO:0000313" key="4">
    <source>
        <dbReference type="Proteomes" id="UP001501231"/>
    </source>
</evidence>
<feature type="chain" id="PRO_5047045992" description="Secreted protein" evidence="2">
    <location>
        <begin position="21"/>
        <end position="378"/>
    </location>
</feature>
<protein>
    <recommendedName>
        <fullName evidence="5">Secreted protein</fullName>
    </recommendedName>
</protein>
<sequence length="378" mass="37514">MIAPAAIAVAALTAAVPAAADASPVDKLSNDLSKKTVNGSLPGQVADAAQPLVRVPATLVHDVLNAKPGLASVNPGGSRARLGSGTLRTAHGDLRFKSLTARCEKGLDGVVRGVTEIDPEVALTGSLTRVPTAPPANFRVPLASKGPAATLNKQVRDATGALTVTGASITDQAGVTRDFGVARCAGNLRADVTGAGARKRPEPKEKESLTDRTIRSLGDLVSLAQLGQIPGLQAFSVPGLPGSGGSKADISHKDPSAGAPQGGGGPAAGPPKPKSPKAKSPKAKSPKAKTSKAKSPKVKAPQAKVPEVKAPHAGAPRPANAGNQPRPAHRIAYAPAPGGLLPYELATTVTGMPGQVAGTVPPAPGGILGGAPGLPLVG</sequence>
<evidence type="ECO:0000256" key="2">
    <source>
        <dbReference type="SAM" id="SignalP"/>
    </source>
</evidence>
<proteinExistence type="predicted"/>
<name>A0ABN3JWY0_9ACTN</name>
<dbReference type="Proteomes" id="UP001501231">
    <property type="component" value="Unassembled WGS sequence"/>
</dbReference>
<feature type="region of interest" description="Disordered" evidence="1">
    <location>
        <begin position="237"/>
        <end position="333"/>
    </location>
</feature>
<keyword evidence="2" id="KW-0732">Signal</keyword>
<feature type="signal peptide" evidence="2">
    <location>
        <begin position="1"/>
        <end position="20"/>
    </location>
</feature>